<name>A0ABP7GS66_9FLAO</name>
<evidence type="ECO:0000313" key="1">
    <source>
        <dbReference type="EMBL" id="GAA3773036.1"/>
    </source>
</evidence>
<evidence type="ECO:0000313" key="2">
    <source>
        <dbReference type="Proteomes" id="UP001500748"/>
    </source>
</evidence>
<comment type="caution">
    <text evidence="1">The sequence shown here is derived from an EMBL/GenBank/DDBJ whole genome shotgun (WGS) entry which is preliminary data.</text>
</comment>
<dbReference type="Proteomes" id="UP001500748">
    <property type="component" value="Unassembled WGS sequence"/>
</dbReference>
<reference evidence="2" key="1">
    <citation type="journal article" date="2019" name="Int. J. Syst. Evol. Microbiol.">
        <title>The Global Catalogue of Microorganisms (GCM) 10K type strain sequencing project: providing services to taxonomists for standard genome sequencing and annotation.</title>
        <authorList>
            <consortium name="The Broad Institute Genomics Platform"/>
            <consortium name="The Broad Institute Genome Sequencing Center for Infectious Disease"/>
            <person name="Wu L."/>
            <person name="Ma J."/>
        </authorList>
    </citation>
    <scope>NUCLEOTIDE SEQUENCE [LARGE SCALE GENOMIC DNA]</scope>
    <source>
        <strain evidence="2">JCM 17337</strain>
    </source>
</reference>
<dbReference type="EMBL" id="BAABDU010000004">
    <property type="protein sequence ID" value="GAA3773036.1"/>
    <property type="molecule type" value="Genomic_DNA"/>
</dbReference>
<gene>
    <name evidence="1" type="ORF">GCM10022423_29320</name>
</gene>
<protein>
    <submittedName>
        <fullName evidence="1">Uncharacterized protein</fullName>
    </submittedName>
</protein>
<keyword evidence="2" id="KW-1185">Reference proteome</keyword>
<accession>A0ABP7GS66</accession>
<proteinExistence type="predicted"/>
<sequence>MFFSISVVIVLFLSSEEIIHKNNPFIRRYIKKTVKAVYNKDLKFNSYYFAGVSGSKIYLGNLTDPFGVLSIDTLQNMSAENRIKFIDDGEPFRKIFAKVKPPYFYLIDGTVPIVYKGNIKDWKVTGKIKDIPRFTAAEPIDSVSLLLRNNTGPNSGHQLGIYSESFKPNTKYFPALLQKQIDGIFDTDGMLLYNNDLHEMIYVYYYRNEFIISDKKGNFKRRHTIDTISRAMIKVSDLKEHTERRLSSPPFFVNALSATIKNLLFIHSKVPGRYEDDQIWKRASVVDVYDINKGIYLLSFPLFTENNQKIKDMRATNTHLYILSGNNLDIYSFRGILKEQLKE</sequence>
<organism evidence="1 2">
    <name type="scientific">Flavobacterium ginsengiterrae</name>
    <dbReference type="NCBI Taxonomy" id="871695"/>
    <lineage>
        <taxon>Bacteria</taxon>
        <taxon>Pseudomonadati</taxon>
        <taxon>Bacteroidota</taxon>
        <taxon>Flavobacteriia</taxon>
        <taxon>Flavobacteriales</taxon>
        <taxon>Flavobacteriaceae</taxon>
        <taxon>Flavobacterium</taxon>
    </lineage>
</organism>